<dbReference type="AlphaFoldDB" id="A0AAU9D5N2"/>
<dbReference type="PANTHER" id="PTHR31268:SF32">
    <property type="entry name" value="GALACTINOL--SUCROSE GALACTOSYLTRANSFERASE 2-RELATED"/>
    <property type="match status" value="1"/>
</dbReference>
<dbReference type="Gene3D" id="3.20.20.70">
    <property type="entry name" value="Aldolase class I"/>
    <property type="match status" value="1"/>
</dbReference>
<keyword evidence="1" id="KW-0119">Carbohydrate metabolism</keyword>
<dbReference type="PANTHER" id="PTHR31268">
    <property type="match status" value="1"/>
</dbReference>
<dbReference type="RefSeq" id="WP_338392819.1">
    <property type="nucleotide sequence ID" value="NZ_AP025314.1"/>
</dbReference>
<dbReference type="PROSITE" id="PS51257">
    <property type="entry name" value="PROKAR_LIPOPROTEIN"/>
    <property type="match status" value="1"/>
</dbReference>
<keyword evidence="2" id="KW-0378">Hydrolase</keyword>
<evidence type="ECO:0000313" key="2">
    <source>
        <dbReference type="EMBL" id="BDD11318.1"/>
    </source>
</evidence>
<evidence type="ECO:0000256" key="1">
    <source>
        <dbReference type="ARBA" id="ARBA00023277"/>
    </source>
</evidence>
<name>A0AAU9D5N2_9BACT</name>
<dbReference type="GO" id="GO:0016787">
    <property type="term" value="F:hydrolase activity"/>
    <property type="evidence" value="ECO:0007669"/>
    <property type="project" value="UniProtKB-KW"/>
</dbReference>
<proteinExistence type="predicted"/>
<gene>
    <name evidence="2" type="ORF">FUAX_37500</name>
</gene>
<accession>A0AAU9D5N2</accession>
<dbReference type="InterPro" id="IPR013785">
    <property type="entry name" value="Aldolase_TIM"/>
</dbReference>
<dbReference type="EMBL" id="AP025314">
    <property type="protein sequence ID" value="BDD11318.1"/>
    <property type="molecule type" value="Genomic_DNA"/>
</dbReference>
<dbReference type="InterPro" id="IPR017853">
    <property type="entry name" value="GH"/>
</dbReference>
<sequence>MKVRFFSLTFIALVFGLFFSCGKEQSKPEAPTIVDLSNINGVKAVTVENFSGAPDSVGALLRQEIILPQFKRGVYYRPYTWPSAGNRIEAIWFKTIPDLLAFIPGRPRNLPKKNPITAQLKHGTFLSLELTDGQHMAILPIAGKEALSTFMPENGRLYLTTTNFGTEAVSGDLPLYVVAVADTPHRASNLVWEKALAMKGMENMAKLRHQKEYPEMYSYLGWCSWEHFQRSINQKNLSKSLALLKASELPFRWLMVDNGYLHVEGHQLVSFGVDSVKFPTGWDFLTKEKDDKIKWMGIWRNMTGTTSAVSSKHKMKKLEAHLFKKGNLMLSKPNPASAKAFYEEMATKTAKDGFDFMKVDFQCNNHVFYFGTANAVKASYFNQQALENAADKYLDGLLNCIAQFSPNVFNTRISSVTRNSVDYKANKDRFRYTTVQSFSNTLWMSPILWGDMDMFHSGYGPDKISRLASVARSISGGPVYLSDHPGHIKADFVHPIVYLDGKILGTLAPGTPVTESVYTDPFLSGKAYQVTAPLKNRCAALMSMNLNNNPQDVQASIKGEYYANANSMTKQSESSWEIPAEGLLAYDVHEGKARKLDGSFSVSVGQFEDQLTLLLPLRHGRAFIGRTDKYLGPQTYDLVEENADMMKIRLAESGSVALWSPDKTPSAKGVNFKKGKDGLWTAQLPVKAEERLIEIKFH</sequence>
<evidence type="ECO:0000313" key="3">
    <source>
        <dbReference type="Proteomes" id="UP001348817"/>
    </source>
</evidence>
<reference evidence="2 3" key="1">
    <citation type="submission" date="2021-12" db="EMBL/GenBank/DDBJ databases">
        <title>Genome sequencing of bacteria with rrn-lacking chromosome and rrn-plasmid.</title>
        <authorList>
            <person name="Anda M."/>
            <person name="Iwasaki W."/>
        </authorList>
    </citation>
    <scope>NUCLEOTIDE SEQUENCE [LARGE SCALE GENOMIC DNA]</scope>
    <source>
        <strain evidence="2 3">DSM 100852</strain>
    </source>
</reference>
<dbReference type="InterPro" id="IPR008811">
    <property type="entry name" value="Glycosyl_hydrolases_36"/>
</dbReference>
<dbReference type="SUPFAM" id="SSF51445">
    <property type="entry name" value="(Trans)glycosidases"/>
    <property type="match status" value="1"/>
</dbReference>
<protein>
    <submittedName>
        <fullName evidence="2">Glycoside hydrolase family 36</fullName>
    </submittedName>
</protein>
<dbReference type="Proteomes" id="UP001348817">
    <property type="component" value="Chromosome"/>
</dbReference>
<dbReference type="Pfam" id="PF05691">
    <property type="entry name" value="Raffinose_syn"/>
    <property type="match status" value="2"/>
</dbReference>
<dbReference type="KEGG" id="fax:FUAX_37500"/>
<organism evidence="2 3">
    <name type="scientific">Fulvitalea axinellae</name>
    <dbReference type="NCBI Taxonomy" id="1182444"/>
    <lineage>
        <taxon>Bacteria</taxon>
        <taxon>Pseudomonadati</taxon>
        <taxon>Bacteroidota</taxon>
        <taxon>Cytophagia</taxon>
        <taxon>Cytophagales</taxon>
        <taxon>Persicobacteraceae</taxon>
        <taxon>Fulvitalea</taxon>
    </lineage>
</organism>
<keyword evidence="3" id="KW-1185">Reference proteome</keyword>